<dbReference type="GO" id="GO:0080120">
    <property type="term" value="P:CAAX-box protein maturation"/>
    <property type="evidence" value="ECO:0007669"/>
    <property type="project" value="UniProtKB-ARBA"/>
</dbReference>
<feature type="transmembrane region" description="Helical" evidence="1">
    <location>
        <begin position="151"/>
        <end position="171"/>
    </location>
</feature>
<evidence type="ECO:0000256" key="1">
    <source>
        <dbReference type="SAM" id="Phobius"/>
    </source>
</evidence>
<dbReference type="RefSeq" id="WP_052886487.1">
    <property type="nucleotide sequence ID" value="NZ_CP007493.1"/>
</dbReference>
<gene>
    <name evidence="3" type="ORF">TCARB_0304</name>
</gene>
<feature type="transmembrane region" description="Helical" evidence="1">
    <location>
        <begin position="12"/>
        <end position="38"/>
    </location>
</feature>
<accession>A0A3G1A5S6</accession>
<dbReference type="Pfam" id="PF02517">
    <property type="entry name" value="Rce1-like"/>
    <property type="match status" value="1"/>
</dbReference>
<organism evidence="3 4">
    <name type="scientific">Thermofilum adornatum 1505</name>
    <dbReference type="NCBI Taxonomy" id="697581"/>
    <lineage>
        <taxon>Archaea</taxon>
        <taxon>Thermoproteota</taxon>
        <taxon>Thermoprotei</taxon>
        <taxon>Thermofilales</taxon>
        <taxon>Thermofilaceae</taxon>
        <taxon>Thermofilum</taxon>
    </lineage>
</organism>
<feature type="transmembrane region" description="Helical" evidence="1">
    <location>
        <begin position="124"/>
        <end position="144"/>
    </location>
</feature>
<name>A0A3G1A5S6_9CREN</name>
<reference evidence="4" key="1">
    <citation type="book" date="2010" name="EXTREMOPHILES" publisher="0:0-0">
        <title>Complete genome sequences of ten hyperthermophilic archaea reveal their metabolic capabilities and possible ecological roles.</title>
        <editorList>
            <person name="?"/>
        </editorList>
        <authorList>
            <person name="Ravin N.V."/>
            <person name="Mardanov A.V."/>
            <person name="Bonch-Osmolovskaya E.A."/>
            <person name="Skryabin K.G."/>
        </authorList>
    </citation>
    <scope>NUCLEOTIDE SEQUENCE [LARGE SCALE GENOMIC DNA]</scope>
    <source>
        <strain evidence="4">1505</strain>
    </source>
</reference>
<feature type="transmembrane region" description="Helical" evidence="1">
    <location>
        <begin position="50"/>
        <end position="68"/>
    </location>
</feature>
<dbReference type="InterPro" id="IPR003675">
    <property type="entry name" value="Rce1/LyrA-like_dom"/>
</dbReference>
<keyword evidence="1" id="KW-0812">Transmembrane</keyword>
<sequence>MRRLSLNTWILVYFAYFILVNIFPEAGYTALLISEILLGRNTSLLNGKNVSLGHLAFFAMLPLLLQPYPYINSIRAPILNSIIFSMISALAEEYFFRGVILPIAGNPIQAYLFALTHLNTTNPVYLVNTSLLVPHYFLLGLILGKTAENHGLFYSIIFHVGYNIVSQLFYLNFTLQAILYLFIAEAILCIFMFVKR</sequence>
<protein>
    <recommendedName>
        <fullName evidence="2">CAAX prenyl protease 2/Lysostaphin resistance protein A-like domain-containing protein</fullName>
    </recommendedName>
</protein>
<evidence type="ECO:0000313" key="4">
    <source>
        <dbReference type="Proteomes" id="UP000266720"/>
    </source>
</evidence>
<dbReference type="KEGG" id="tcb:TCARB_0304"/>
<evidence type="ECO:0000313" key="3">
    <source>
        <dbReference type="EMBL" id="AJB41378.1"/>
    </source>
</evidence>
<proteinExistence type="predicted"/>
<dbReference type="EMBL" id="CP007493">
    <property type="protein sequence ID" value="AJB41378.1"/>
    <property type="molecule type" value="Genomic_DNA"/>
</dbReference>
<feature type="transmembrane region" description="Helical" evidence="1">
    <location>
        <begin position="177"/>
        <end position="194"/>
    </location>
</feature>
<dbReference type="AlphaFoldDB" id="A0A3G1A5S6"/>
<keyword evidence="1" id="KW-0472">Membrane</keyword>
<evidence type="ECO:0000259" key="2">
    <source>
        <dbReference type="Pfam" id="PF02517"/>
    </source>
</evidence>
<dbReference type="STRING" id="697581.TCARB_0304"/>
<keyword evidence="1" id="KW-1133">Transmembrane helix</keyword>
<dbReference type="GO" id="GO:0004175">
    <property type="term" value="F:endopeptidase activity"/>
    <property type="evidence" value="ECO:0007669"/>
    <property type="project" value="UniProtKB-ARBA"/>
</dbReference>
<feature type="domain" description="CAAX prenyl protease 2/Lysostaphin resistance protein A-like" evidence="2">
    <location>
        <begin position="77"/>
        <end position="165"/>
    </location>
</feature>
<dbReference type="Proteomes" id="UP000266720">
    <property type="component" value="Chromosome"/>
</dbReference>
<dbReference type="GeneID" id="25405762"/>
<feature type="transmembrane region" description="Helical" evidence="1">
    <location>
        <begin position="98"/>
        <end position="118"/>
    </location>
</feature>